<evidence type="ECO:0000313" key="3">
    <source>
        <dbReference type="Proteomes" id="UP000827092"/>
    </source>
</evidence>
<feature type="compositionally biased region" description="Basic and acidic residues" evidence="1">
    <location>
        <begin position="571"/>
        <end position="580"/>
    </location>
</feature>
<comment type="caution">
    <text evidence="2">The sequence shown here is derived from an EMBL/GenBank/DDBJ whole genome shotgun (WGS) entry which is preliminary data.</text>
</comment>
<proteinExistence type="predicted"/>
<dbReference type="EMBL" id="JAFNEN010000522">
    <property type="protein sequence ID" value="KAG8181293.1"/>
    <property type="molecule type" value="Genomic_DNA"/>
</dbReference>
<feature type="region of interest" description="Disordered" evidence="1">
    <location>
        <begin position="222"/>
        <end position="247"/>
    </location>
</feature>
<evidence type="ECO:0008006" key="4">
    <source>
        <dbReference type="Google" id="ProtNLM"/>
    </source>
</evidence>
<dbReference type="Gene3D" id="3.60.10.10">
    <property type="entry name" value="Endonuclease/exonuclease/phosphatase"/>
    <property type="match status" value="1"/>
</dbReference>
<sequence length="611" mass="67634">MGQCVSATDDPSCRDPANKRRPFYRGKGNLSATFHVLDADLRWDLLNVNAATEEQLMTLPGVTRPTAENILEYRARIGGFKKVEDLALVSGVGATKLELFRTEVCVGRRKANNGSYNSSLTQSMESLTDLKEPKKVNVNTANVFQLMSVCRMTQEMAANIAHHRERKGPFKTLSDLSKVKGLPPDRLAIVKMYLTTDSSVINGVSNGSTRTLGSGYGQRPVGHRRISGFGQRPVGHRRTNSAPSGLSKLKSCDASTRDFYELVSSLVTRPPAAGPFRFEHLGRRVVRLASWNLQEFVVQKARNPGVQEVICRTILENGLSIVAVQEIASREALSLIASELNEPKLYNVQSWSGDRGKWHSLVPSPQTNGDNSHKRALVNGFLYDTSRGLQLQSSEVLYIPPEKLMGLTVTCQPFLGCFKIKNLEFAVVTFSLVSETCVAKLLPSILEQLKEKVQGKKNIFLVGDFILPPGHTVFEVLCSQGYTNLIPVENSSNDPCWHEESHIWSSLNVRKIFTGQSGVVSEGLRHLAIPDAWKWGGTVSKHRPVWAELFADDPPTNSTAPPLMNGNCKVVGKDNDDTKKGRSSSFWDRSWPWRHSNNNNRTAQHKGNGSL</sequence>
<reference evidence="2 3" key="1">
    <citation type="journal article" date="2022" name="Nat. Ecol. Evol.">
        <title>A masculinizing supergene underlies an exaggerated male reproductive morph in a spider.</title>
        <authorList>
            <person name="Hendrickx F."/>
            <person name="De Corte Z."/>
            <person name="Sonet G."/>
            <person name="Van Belleghem S.M."/>
            <person name="Kostlbacher S."/>
            <person name="Vangestel C."/>
        </authorList>
    </citation>
    <scope>NUCLEOTIDE SEQUENCE [LARGE SCALE GENOMIC DNA]</scope>
    <source>
        <strain evidence="2">W744_W776</strain>
    </source>
</reference>
<dbReference type="Proteomes" id="UP000827092">
    <property type="component" value="Unassembled WGS sequence"/>
</dbReference>
<dbReference type="Gene3D" id="1.10.150.280">
    <property type="entry name" value="AF1531-like domain"/>
    <property type="match status" value="1"/>
</dbReference>
<keyword evidence="3" id="KW-1185">Reference proteome</keyword>
<dbReference type="GO" id="GO:0005886">
    <property type="term" value="C:plasma membrane"/>
    <property type="evidence" value="ECO:0007669"/>
    <property type="project" value="TreeGrafter"/>
</dbReference>
<evidence type="ECO:0000313" key="2">
    <source>
        <dbReference type="EMBL" id="KAG8181293.1"/>
    </source>
</evidence>
<protein>
    <recommendedName>
        <fullName evidence="4">Endonuclease/exonuclease/phosphatase family domain-containing protein 1</fullName>
    </recommendedName>
</protein>
<name>A0AAV6UBR8_9ARAC</name>
<dbReference type="SUPFAM" id="SSF56219">
    <property type="entry name" value="DNase I-like"/>
    <property type="match status" value="1"/>
</dbReference>
<dbReference type="InterPro" id="IPR051675">
    <property type="entry name" value="Endo/Exo/Phosphatase_dom_1"/>
</dbReference>
<gene>
    <name evidence="2" type="ORF">JTE90_019385</name>
</gene>
<feature type="region of interest" description="Disordered" evidence="1">
    <location>
        <begin position="557"/>
        <end position="611"/>
    </location>
</feature>
<accession>A0AAV6UBR8</accession>
<organism evidence="2 3">
    <name type="scientific">Oedothorax gibbosus</name>
    <dbReference type="NCBI Taxonomy" id="931172"/>
    <lineage>
        <taxon>Eukaryota</taxon>
        <taxon>Metazoa</taxon>
        <taxon>Ecdysozoa</taxon>
        <taxon>Arthropoda</taxon>
        <taxon>Chelicerata</taxon>
        <taxon>Arachnida</taxon>
        <taxon>Araneae</taxon>
        <taxon>Araneomorphae</taxon>
        <taxon>Entelegynae</taxon>
        <taxon>Araneoidea</taxon>
        <taxon>Linyphiidae</taxon>
        <taxon>Erigoninae</taxon>
        <taxon>Oedothorax</taxon>
    </lineage>
</organism>
<dbReference type="Gene3D" id="1.10.150.320">
    <property type="entry name" value="Photosystem II 12 kDa extrinsic protein"/>
    <property type="match status" value="1"/>
</dbReference>
<dbReference type="PANTHER" id="PTHR21180:SF32">
    <property type="entry name" value="ENDONUCLEASE_EXONUCLEASE_PHOSPHATASE FAMILY DOMAIN-CONTAINING PROTEIN 1"/>
    <property type="match status" value="1"/>
</dbReference>
<dbReference type="InterPro" id="IPR010994">
    <property type="entry name" value="RuvA_2-like"/>
</dbReference>
<evidence type="ECO:0000256" key="1">
    <source>
        <dbReference type="SAM" id="MobiDB-lite"/>
    </source>
</evidence>
<dbReference type="PANTHER" id="PTHR21180">
    <property type="entry name" value="ENDONUCLEASE/EXONUCLEASE/PHOSPHATASE FAMILY DOMAIN-CONTAINING PROTEIN 1"/>
    <property type="match status" value="1"/>
</dbReference>
<feature type="compositionally biased region" description="Polar residues" evidence="1">
    <location>
        <begin position="595"/>
        <end position="611"/>
    </location>
</feature>
<dbReference type="AlphaFoldDB" id="A0AAV6UBR8"/>
<dbReference type="Pfam" id="PF12836">
    <property type="entry name" value="HHH_3"/>
    <property type="match status" value="2"/>
</dbReference>
<dbReference type="InterPro" id="IPR036691">
    <property type="entry name" value="Endo/exonu/phosph_ase_sf"/>
</dbReference>
<dbReference type="SUPFAM" id="SSF47781">
    <property type="entry name" value="RuvA domain 2-like"/>
    <property type="match status" value="2"/>
</dbReference>